<dbReference type="RefSeq" id="WP_345536141.1">
    <property type="nucleotide sequence ID" value="NZ_BAABGJ010000008.1"/>
</dbReference>
<evidence type="ECO:0000256" key="5">
    <source>
        <dbReference type="ARBA" id="ARBA00022989"/>
    </source>
</evidence>
<organism evidence="9 10">
    <name type="scientific">Variovorax defluvii</name>
    <dbReference type="NCBI Taxonomy" id="913761"/>
    <lineage>
        <taxon>Bacteria</taxon>
        <taxon>Pseudomonadati</taxon>
        <taxon>Pseudomonadota</taxon>
        <taxon>Betaproteobacteria</taxon>
        <taxon>Burkholderiales</taxon>
        <taxon>Comamonadaceae</taxon>
        <taxon>Variovorax</taxon>
    </lineage>
</organism>
<feature type="transmembrane region" description="Helical" evidence="8">
    <location>
        <begin position="533"/>
        <end position="554"/>
    </location>
</feature>
<evidence type="ECO:0000256" key="7">
    <source>
        <dbReference type="SAM" id="MobiDB-lite"/>
    </source>
</evidence>
<feature type="compositionally biased region" description="Low complexity" evidence="7">
    <location>
        <begin position="788"/>
        <end position="813"/>
    </location>
</feature>
<keyword evidence="3" id="KW-0997">Cell inner membrane</keyword>
<feature type="compositionally biased region" description="Polar residues" evidence="7">
    <location>
        <begin position="814"/>
        <end position="824"/>
    </location>
</feature>
<dbReference type="Gene3D" id="3.30.70.1440">
    <property type="entry name" value="Multidrug efflux transporter AcrB pore domain"/>
    <property type="match status" value="1"/>
</dbReference>
<protein>
    <submittedName>
        <fullName evidence="9">Efflux RND transporter permease subunit</fullName>
    </submittedName>
</protein>
<keyword evidence="5 8" id="KW-1133">Transmembrane helix</keyword>
<accession>A0ABP8H2M7</accession>
<dbReference type="SUPFAM" id="SSF82714">
    <property type="entry name" value="Multidrug efflux transporter AcrB TolC docking domain, DN and DC subdomains"/>
    <property type="match status" value="2"/>
</dbReference>
<feature type="transmembrane region" description="Helical" evidence="8">
    <location>
        <begin position="463"/>
        <end position="490"/>
    </location>
</feature>
<name>A0ABP8H2M7_9BURK</name>
<keyword evidence="2" id="KW-1003">Cell membrane</keyword>
<feature type="transmembrane region" description="Helical" evidence="8">
    <location>
        <begin position="1007"/>
        <end position="1028"/>
    </location>
</feature>
<evidence type="ECO:0000313" key="10">
    <source>
        <dbReference type="Proteomes" id="UP001500975"/>
    </source>
</evidence>
<feature type="transmembrane region" description="Helical" evidence="8">
    <location>
        <begin position="360"/>
        <end position="381"/>
    </location>
</feature>
<evidence type="ECO:0000256" key="6">
    <source>
        <dbReference type="ARBA" id="ARBA00023136"/>
    </source>
</evidence>
<evidence type="ECO:0000256" key="3">
    <source>
        <dbReference type="ARBA" id="ARBA00022519"/>
    </source>
</evidence>
<keyword evidence="6 8" id="KW-0472">Membrane</keyword>
<feature type="compositionally biased region" description="Basic and acidic residues" evidence="7">
    <location>
        <begin position="1078"/>
        <end position="1088"/>
    </location>
</feature>
<dbReference type="PANTHER" id="PTHR32063:SF34">
    <property type="entry name" value="MULTIDRUG RESISTANCE PROTEIN MDTC"/>
    <property type="match status" value="1"/>
</dbReference>
<evidence type="ECO:0000256" key="4">
    <source>
        <dbReference type="ARBA" id="ARBA00022692"/>
    </source>
</evidence>
<evidence type="ECO:0000256" key="2">
    <source>
        <dbReference type="ARBA" id="ARBA00022475"/>
    </source>
</evidence>
<keyword evidence="4 8" id="KW-0812">Transmembrane</keyword>
<dbReference type="SUPFAM" id="SSF82693">
    <property type="entry name" value="Multidrug efflux transporter AcrB pore domain, PN1, PN2, PC1 and PC2 subdomains"/>
    <property type="match status" value="3"/>
</dbReference>
<dbReference type="Gene3D" id="3.30.70.1320">
    <property type="entry name" value="Multidrug efflux transporter AcrB pore domain like"/>
    <property type="match status" value="1"/>
</dbReference>
<feature type="region of interest" description="Disordered" evidence="7">
    <location>
        <begin position="1078"/>
        <end position="1098"/>
    </location>
</feature>
<dbReference type="Proteomes" id="UP001500975">
    <property type="component" value="Unassembled WGS sequence"/>
</dbReference>
<reference evidence="10" key="1">
    <citation type="journal article" date="2019" name="Int. J. Syst. Evol. Microbiol.">
        <title>The Global Catalogue of Microorganisms (GCM) 10K type strain sequencing project: providing services to taxonomists for standard genome sequencing and annotation.</title>
        <authorList>
            <consortium name="The Broad Institute Genomics Platform"/>
            <consortium name="The Broad Institute Genome Sequencing Center for Infectious Disease"/>
            <person name="Wu L."/>
            <person name="Ma J."/>
        </authorList>
    </citation>
    <scope>NUCLEOTIDE SEQUENCE [LARGE SCALE GENOMIC DNA]</scope>
    <source>
        <strain evidence="10">JCM 17804</strain>
    </source>
</reference>
<dbReference type="Gene3D" id="3.30.70.1430">
    <property type="entry name" value="Multidrug efflux transporter AcrB pore domain"/>
    <property type="match status" value="2"/>
</dbReference>
<feature type="transmembrane region" description="Helical" evidence="8">
    <location>
        <begin position="1040"/>
        <end position="1066"/>
    </location>
</feature>
<evidence type="ECO:0000313" key="9">
    <source>
        <dbReference type="EMBL" id="GAA4333564.1"/>
    </source>
</evidence>
<dbReference type="InterPro" id="IPR027463">
    <property type="entry name" value="AcrB_DN_DC_subdom"/>
</dbReference>
<dbReference type="Gene3D" id="3.30.2090.10">
    <property type="entry name" value="Multidrug efflux transporter AcrB TolC docking domain, DN and DC subdomains"/>
    <property type="match status" value="2"/>
</dbReference>
<keyword evidence="1" id="KW-0813">Transport</keyword>
<comment type="caution">
    <text evidence="9">The sequence shown here is derived from an EMBL/GenBank/DDBJ whole genome shotgun (WGS) entry which is preliminary data.</text>
</comment>
<proteinExistence type="predicted"/>
<feature type="transmembrane region" description="Helical" evidence="8">
    <location>
        <begin position="431"/>
        <end position="451"/>
    </location>
</feature>
<feature type="transmembrane region" description="Helical" evidence="8">
    <location>
        <begin position="336"/>
        <end position="353"/>
    </location>
</feature>
<dbReference type="Gene3D" id="1.20.1640.10">
    <property type="entry name" value="Multidrug efflux transporter AcrB transmembrane domain"/>
    <property type="match status" value="3"/>
</dbReference>
<dbReference type="EMBL" id="BAABGJ010000008">
    <property type="protein sequence ID" value="GAA4333564.1"/>
    <property type="molecule type" value="Genomic_DNA"/>
</dbReference>
<feature type="transmembrane region" description="Helical" evidence="8">
    <location>
        <begin position="12"/>
        <end position="32"/>
    </location>
</feature>
<dbReference type="PRINTS" id="PR00702">
    <property type="entry name" value="ACRIFLAVINRP"/>
</dbReference>
<evidence type="ECO:0000256" key="1">
    <source>
        <dbReference type="ARBA" id="ARBA00022448"/>
    </source>
</evidence>
<gene>
    <name evidence="9" type="ORF">GCM10023165_08790</name>
</gene>
<feature type="transmembrane region" description="Helical" evidence="8">
    <location>
        <begin position="911"/>
        <end position="929"/>
    </location>
</feature>
<dbReference type="SUPFAM" id="SSF82866">
    <property type="entry name" value="Multidrug efflux transporter AcrB transmembrane domain"/>
    <property type="match status" value="2"/>
</dbReference>
<feature type="region of interest" description="Disordered" evidence="7">
    <location>
        <begin position="788"/>
        <end position="824"/>
    </location>
</feature>
<feature type="transmembrane region" description="Helical" evidence="8">
    <location>
        <begin position="962"/>
        <end position="987"/>
    </location>
</feature>
<keyword evidence="10" id="KW-1185">Reference proteome</keyword>
<dbReference type="PANTHER" id="PTHR32063">
    <property type="match status" value="1"/>
</dbReference>
<sequence>MNLSRPFVDRPIATVLLTIGLALSGIVAFFVLPVSPLPQVDYPTISVQATLAGASPSTMASSVATPLERRLGIIPGVNELTSTSSNGSTRVTLQFDLSRNIDSAAREVQAAINAARADLPATLRSNPTYRKRNPASAPVMILALTSKTRTPGQIYEAVSNIVSQRLSQVEGVGEVEIGGGSLPAVRVELEPFSLNRMGISTEDVRAAIQANNANRPKGAIESEGRRLQIYTPAPGRRAADYRDLVIAWRNGAAVRLGDVARVIDSVENTRTLGLFNGEPAVVVLVTQAPGANIIETVDGVRDLLPELRAQLPQDIGIQIASDRTNSIRASLREIETTLMISIVLVVLVVGLFLRKPRATIIPAVATVVSLLGTFGVMKLLGFSLNNLSLMALTVATGFVVDDAIVVLENTARHVEAGMKRVEAALRGAREVGFTVLSISLSLVAVFIPLLFMGGQVGRLFREFAVTLSAAVLISLVISLTTTPMMCALLLRSEAEEGGAKKRPGRLRAWLGGSLDRAWRWTLRGYAHSLDWALASKAVVMAVLLAVIGLNVYLFNAIPKGYFPQQDNGQLNAGIRADQSISSAAVGEKLRQAVEIIRKDPAVDSVVGFSGGGRAGGGFMYVNLKPRSQRSEKTQAVIDRLRPQLSQLVGLRVFLFPVQDLRMGGRSGNSSYQYTLSSDNLGDLRRWSARLAERLRQETALTDIDSDDSANGVETFVEVDRDAAARLGVSSSAVDSALYNAYGQRSVATIYDELNQYSVIMEWAPRFQRAPIALKDLYVPSTLNTATTASGATVTSSLQQKTDTATGTSTATSANPGSRTSSAGQQIATAATPMVPLSAFVKISERAVPSSIDHQDTELASTISFSLAEGVSLADARRIVAQAEADIAMPINVRGSFQGTALAAQQSQAQQLMLILAALVVIYIVLGVLYESLVHPVTVLTTLPSAGVGAVLALLMFRMEFSIIALIGVFLLIGIVKKNAILIIDFALEAERARGLSAVEAVREACLLRFRPILMTTLAAALGALPLAIGFGEGAELRQPLGVAIIGGLIASQLLTLLTTPVVYVLLDKLRRRPANEKYLSRAASDPEHAPSPTSQGLL</sequence>
<dbReference type="Pfam" id="PF00873">
    <property type="entry name" value="ACR_tran"/>
    <property type="match status" value="1"/>
</dbReference>
<dbReference type="InterPro" id="IPR001036">
    <property type="entry name" value="Acrflvin-R"/>
</dbReference>
<evidence type="ECO:0000256" key="8">
    <source>
        <dbReference type="SAM" id="Phobius"/>
    </source>
</evidence>